<accession>A0A9W6YPQ2</accession>
<evidence type="ECO:0000256" key="7">
    <source>
        <dbReference type="ARBA" id="ARBA00022918"/>
    </source>
</evidence>
<keyword evidence="9" id="KW-0238">DNA-binding</keyword>
<evidence type="ECO:0000256" key="11">
    <source>
        <dbReference type="SAM" id="MobiDB-lite"/>
    </source>
</evidence>
<evidence type="ECO:0000256" key="1">
    <source>
        <dbReference type="ARBA" id="ARBA00022670"/>
    </source>
</evidence>
<dbReference type="GO" id="GO:0015074">
    <property type="term" value="P:DNA integration"/>
    <property type="evidence" value="ECO:0007669"/>
    <property type="project" value="UniProtKB-KW"/>
</dbReference>
<dbReference type="AlphaFoldDB" id="A0A9W6YPQ2"/>
<evidence type="ECO:0000313" key="13">
    <source>
        <dbReference type="EMBL" id="GMG17568.1"/>
    </source>
</evidence>
<keyword evidence="14" id="KW-1185">Reference proteome</keyword>
<dbReference type="PANTHER" id="PTHR37984:SF5">
    <property type="entry name" value="PROTEIN NYNRIN-LIKE"/>
    <property type="match status" value="1"/>
</dbReference>
<dbReference type="GO" id="GO:0003677">
    <property type="term" value="F:DNA binding"/>
    <property type="evidence" value="ECO:0007669"/>
    <property type="project" value="UniProtKB-KW"/>
</dbReference>
<dbReference type="InterPro" id="IPR050951">
    <property type="entry name" value="Retrovirus_Pol_polyprotein"/>
</dbReference>
<protein>
    <submittedName>
        <fullName evidence="13">Unnamed protein product</fullName>
    </submittedName>
</protein>
<keyword evidence="1" id="KW-0645">Protease</keyword>
<keyword evidence="7" id="KW-0695">RNA-directed DNA polymerase</keyword>
<keyword evidence="2" id="KW-0479">Metal-binding</keyword>
<keyword evidence="10" id="KW-0233">DNA recombination</keyword>
<dbReference type="GO" id="GO:0003964">
    <property type="term" value="F:RNA-directed DNA polymerase activity"/>
    <property type="evidence" value="ECO:0007669"/>
    <property type="project" value="UniProtKB-KW"/>
</dbReference>
<keyword evidence="6" id="KW-0229">DNA integration</keyword>
<dbReference type="EMBL" id="BSXT01019033">
    <property type="protein sequence ID" value="GMG17568.1"/>
    <property type="molecule type" value="Genomic_DNA"/>
</dbReference>
<evidence type="ECO:0000256" key="2">
    <source>
        <dbReference type="ARBA" id="ARBA00022723"/>
    </source>
</evidence>
<dbReference type="InterPro" id="IPR002156">
    <property type="entry name" value="RNaseH_domain"/>
</dbReference>
<dbReference type="InterPro" id="IPR012337">
    <property type="entry name" value="RNaseH-like_sf"/>
</dbReference>
<dbReference type="Pfam" id="PF13456">
    <property type="entry name" value="RVT_3"/>
    <property type="match status" value="1"/>
</dbReference>
<keyword evidence="8" id="KW-0808">Transferase</keyword>
<name>A0A9W6YPQ2_9STRA</name>
<dbReference type="SUPFAM" id="SSF53098">
    <property type="entry name" value="Ribonuclease H-like"/>
    <property type="match status" value="2"/>
</dbReference>
<keyword evidence="8" id="KW-0548">Nucleotidyltransferase</keyword>
<evidence type="ECO:0000256" key="6">
    <source>
        <dbReference type="ARBA" id="ARBA00022908"/>
    </source>
</evidence>
<feature type="domain" description="Integrase catalytic" evidence="12">
    <location>
        <begin position="176"/>
        <end position="281"/>
    </location>
</feature>
<dbReference type="InterPro" id="IPR041588">
    <property type="entry name" value="Integrase_H2C2"/>
</dbReference>
<dbReference type="GO" id="GO:0004523">
    <property type="term" value="F:RNA-DNA hybrid ribonuclease activity"/>
    <property type="evidence" value="ECO:0007669"/>
    <property type="project" value="InterPro"/>
</dbReference>
<dbReference type="PANTHER" id="PTHR37984">
    <property type="entry name" value="PROTEIN CBG26694"/>
    <property type="match status" value="1"/>
</dbReference>
<feature type="region of interest" description="Disordered" evidence="11">
    <location>
        <begin position="319"/>
        <end position="343"/>
    </location>
</feature>
<dbReference type="Gene3D" id="3.30.420.10">
    <property type="entry name" value="Ribonuclease H-like superfamily/Ribonuclease H"/>
    <property type="match status" value="2"/>
</dbReference>
<feature type="compositionally biased region" description="Acidic residues" evidence="11">
    <location>
        <begin position="325"/>
        <end position="335"/>
    </location>
</feature>
<dbReference type="Proteomes" id="UP001165121">
    <property type="component" value="Unassembled WGS sequence"/>
</dbReference>
<dbReference type="GO" id="GO:0046872">
    <property type="term" value="F:metal ion binding"/>
    <property type="evidence" value="ECO:0007669"/>
    <property type="project" value="UniProtKB-KW"/>
</dbReference>
<comment type="caution">
    <text evidence="13">The sequence shown here is derived from an EMBL/GenBank/DDBJ whole genome shotgun (WGS) entry which is preliminary data.</text>
</comment>
<organism evidence="13 14">
    <name type="scientific">Phytophthora fragariaefolia</name>
    <dbReference type="NCBI Taxonomy" id="1490495"/>
    <lineage>
        <taxon>Eukaryota</taxon>
        <taxon>Sar</taxon>
        <taxon>Stramenopiles</taxon>
        <taxon>Oomycota</taxon>
        <taxon>Peronosporomycetes</taxon>
        <taxon>Peronosporales</taxon>
        <taxon>Peronosporaceae</taxon>
        <taxon>Phytophthora</taxon>
    </lineage>
</organism>
<reference evidence="13" key="1">
    <citation type="submission" date="2023-04" db="EMBL/GenBank/DDBJ databases">
        <title>Phytophthora fragariaefolia NBRC 109709.</title>
        <authorList>
            <person name="Ichikawa N."/>
            <person name="Sato H."/>
            <person name="Tonouchi N."/>
        </authorList>
    </citation>
    <scope>NUCLEOTIDE SEQUENCE</scope>
    <source>
        <strain evidence="13">NBRC 109709</strain>
    </source>
</reference>
<dbReference type="PROSITE" id="PS50994">
    <property type="entry name" value="INTEGRASE"/>
    <property type="match status" value="1"/>
</dbReference>
<sequence length="462" mass="53632">MGMNEGLRAAQAYGVTDLVVVGDSRLAIQQSLGVIVCLKESLLTQLNIHRELVARFQSVRYLHITREYNSLADSLAGETLAAKEAKMTLTEESRTKLEQLNRIYEVIYGEPNREVTQVSTLRTPWNQNHRIDRMMPPQSPLTLSCHDSREGGHQGIVRIFHRVKADYYWIGIYADVEIYVRRFGATPLVRHDRDPRFMSEVFQACAQMMQSRSRATLNYRPQANGQQERSVKTVMPSVRMCAKDPLQQDWDEIVERLVFAINNSQDTTRKETPFYRVHGWDTQSTLKVMVSSLKRGFSRQSDALAWRREVNRQQEIALKMAKDENSEDNPEDAEDTSTPVDESPKFLFEPGDRVWPYMERGKPGLTKKWAHRWRGPFRVKRKVEEYAYELEPPDRSGYRFYPVVHVSRLKAVKGFGDRPQVRLTRELTDETRLDFDEELLPEDSWEPDMLAGECEVEPILDD</sequence>
<evidence type="ECO:0000256" key="4">
    <source>
        <dbReference type="ARBA" id="ARBA00022801"/>
    </source>
</evidence>
<dbReference type="InterPro" id="IPR036397">
    <property type="entry name" value="RNaseH_sf"/>
</dbReference>
<evidence type="ECO:0000256" key="10">
    <source>
        <dbReference type="ARBA" id="ARBA00023172"/>
    </source>
</evidence>
<evidence type="ECO:0000256" key="5">
    <source>
        <dbReference type="ARBA" id="ARBA00022842"/>
    </source>
</evidence>
<evidence type="ECO:0000313" key="14">
    <source>
        <dbReference type="Proteomes" id="UP001165121"/>
    </source>
</evidence>
<keyword evidence="8" id="KW-0239">DNA-directed DNA polymerase</keyword>
<dbReference type="GO" id="GO:0006508">
    <property type="term" value="P:proteolysis"/>
    <property type="evidence" value="ECO:0007669"/>
    <property type="project" value="UniProtKB-KW"/>
</dbReference>
<keyword evidence="5" id="KW-0460">Magnesium</keyword>
<dbReference type="GO" id="GO:0003887">
    <property type="term" value="F:DNA-directed DNA polymerase activity"/>
    <property type="evidence" value="ECO:0007669"/>
    <property type="project" value="UniProtKB-KW"/>
</dbReference>
<dbReference type="InterPro" id="IPR056924">
    <property type="entry name" value="SH3_Tf2-1"/>
</dbReference>
<evidence type="ECO:0000256" key="9">
    <source>
        <dbReference type="ARBA" id="ARBA00023125"/>
    </source>
</evidence>
<keyword evidence="4" id="KW-0378">Hydrolase</keyword>
<gene>
    <name evidence="13" type="ORF">Pfra01_003022200</name>
</gene>
<dbReference type="OrthoDB" id="96218at2759"/>
<proteinExistence type="predicted"/>
<dbReference type="GO" id="GO:0006310">
    <property type="term" value="P:DNA recombination"/>
    <property type="evidence" value="ECO:0007669"/>
    <property type="project" value="UniProtKB-KW"/>
</dbReference>
<dbReference type="InterPro" id="IPR001584">
    <property type="entry name" value="Integrase_cat-core"/>
</dbReference>
<evidence type="ECO:0000256" key="3">
    <source>
        <dbReference type="ARBA" id="ARBA00022750"/>
    </source>
</evidence>
<dbReference type="GO" id="GO:0004190">
    <property type="term" value="F:aspartic-type endopeptidase activity"/>
    <property type="evidence" value="ECO:0007669"/>
    <property type="project" value="UniProtKB-KW"/>
</dbReference>
<dbReference type="Pfam" id="PF17921">
    <property type="entry name" value="Integrase_H2C2"/>
    <property type="match status" value="1"/>
</dbReference>
<evidence type="ECO:0000259" key="12">
    <source>
        <dbReference type="PROSITE" id="PS50994"/>
    </source>
</evidence>
<evidence type="ECO:0000256" key="8">
    <source>
        <dbReference type="ARBA" id="ARBA00022932"/>
    </source>
</evidence>
<keyword evidence="3" id="KW-0064">Aspartyl protease</keyword>
<dbReference type="Pfam" id="PF24626">
    <property type="entry name" value="SH3_Tf2-1"/>
    <property type="match status" value="1"/>
</dbReference>